<name>A0A9D7T7P7_9MICO</name>
<dbReference type="EMBL" id="JADKGK010000005">
    <property type="protein sequence ID" value="MBL0002862.1"/>
    <property type="molecule type" value="Genomic_DNA"/>
</dbReference>
<feature type="domain" description="CHAT" evidence="2">
    <location>
        <begin position="63"/>
        <end position="293"/>
    </location>
</feature>
<gene>
    <name evidence="3" type="ORF">IPP00_02315</name>
</gene>
<proteinExistence type="predicted"/>
<dbReference type="InterPro" id="IPR024983">
    <property type="entry name" value="CHAT_dom"/>
</dbReference>
<evidence type="ECO:0000259" key="2">
    <source>
        <dbReference type="Pfam" id="PF12770"/>
    </source>
</evidence>
<comment type="caution">
    <text evidence="3">The sequence shown here is derived from an EMBL/GenBank/DDBJ whole genome shotgun (WGS) entry which is preliminary data.</text>
</comment>
<feature type="compositionally biased region" description="Basic and acidic residues" evidence="1">
    <location>
        <begin position="57"/>
        <end position="66"/>
    </location>
</feature>
<organism evidence="3 4">
    <name type="scientific">Candidatus Phosphoribacter hodrii</name>
    <dbReference type="NCBI Taxonomy" id="2953743"/>
    <lineage>
        <taxon>Bacteria</taxon>
        <taxon>Bacillati</taxon>
        <taxon>Actinomycetota</taxon>
        <taxon>Actinomycetes</taxon>
        <taxon>Micrococcales</taxon>
        <taxon>Dermatophilaceae</taxon>
        <taxon>Candidatus Phosphoribacter</taxon>
    </lineage>
</organism>
<feature type="region of interest" description="Disordered" evidence="1">
    <location>
        <begin position="1"/>
        <end position="66"/>
    </location>
</feature>
<dbReference type="AlphaFoldDB" id="A0A9D7T7P7"/>
<protein>
    <submittedName>
        <fullName evidence="3">CHAT domain-containing protein</fullName>
    </submittedName>
</protein>
<evidence type="ECO:0000256" key="1">
    <source>
        <dbReference type="SAM" id="MobiDB-lite"/>
    </source>
</evidence>
<dbReference type="Proteomes" id="UP000886632">
    <property type="component" value="Unassembled WGS sequence"/>
</dbReference>
<feature type="compositionally biased region" description="Basic and acidic residues" evidence="1">
    <location>
        <begin position="87"/>
        <end position="99"/>
    </location>
</feature>
<evidence type="ECO:0000313" key="4">
    <source>
        <dbReference type="Proteomes" id="UP000886632"/>
    </source>
</evidence>
<feature type="region of interest" description="Disordered" evidence="1">
    <location>
        <begin position="82"/>
        <end position="109"/>
    </location>
</feature>
<sequence>MPHPPRRPRAAGGQVGRGERSHPTAAGRRRSRLTAEPWPHAVGRRGVAGHPTCRARPPADRPDRRQLRSLRVALRLALRLARPAQPADHRAVPSPERHSVGMLPSRRGRPTTVARTCLGLGRRPGLGPMRSPRALAIAGPDLQHADSEAAAVAEIWGGALVPSAEARLGAVVDALADRDVVHIAAHGRHRHQSPLFSTLRLADGPAFAYELPDAGVTASHIVLSACEVGRGTVRDGDETLGLAAVLLSMGVRTVVAAVSRIPDELAAGAMTAYHRLLVTGIDSATALAQATADLPTVARAFTCFGADWRAAT</sequence>
<reference evidence="3" key="1">
    <citation type="submission" date="2020-10" db="EMBL/GenBank/DDBJ databases">
        <title>Connecting structure to function with the recovery of over 1000 high-quality activated sludge metagenome-assembled genomes encoding full-length rRNA genes using long-read sequencing.</title>
        <authorList>
            <person name="Singleton C.M."/>
            <person name="Petriglieri F."/>
            <person name="Kristensen J.M."/>
            <person name="Kirkegaard R.H."/>
            <person name="Michaelsen T.Y."/>
            <person name="Andersen M.H."/>
            <person name="Karst S.M."/>
            <person name="Dueholm M.S."/>
            <person name="Nielsen P.H."/>
            <person name="Albertsen M."/>
        </authorList>
    </citation>
    <scope>NUCLEOTIDE SEQUENCE</scope>
    <source>
        <strain evidence="3">Ribe_18-Q3-R11-54_MAXAC.001</strain>
    </source>
</reference>
<dbReference type="Pfam" id="PF12770">
    <property type="entry name" value="CHAT"/>
    <property type="match status" value="1"/>
</dbReference>
<accession>A0A9D7T7P7</accession>
<evidence type="ECO:0000313" key="3">
    <source>
        <dbReference type="EMBL" id="MBL0002862.1"/>
    </source>
</evidence>